<keyword evidence="3" id="KW-0732">Signal</keyword>
<feature type="domain" description="DUF5979" evidence="4">
    <location>
        <begin position="1855"/>
        <end position="1982"/>
    </location>
</feature>
<feature type="chain" id="PRO_5026255152" evidence="3">
    <location>
        <begin position="42"/>
        <end position="3702"/>
    </location>
</feature>
<gene>
    <name evidence="5" type="ORF">GE115_05075</name>
</gene>
<keyword evidence="2" id="KW-1133">Transmembrane helix</keyword>
<proteinExistence type="predicted"/>
<evidence type="ECO:0000259" key="4">
    <source>
        <dbReference type="Pfam" id="PF19407"/>
    </source>
</evidence>
<feature type="domain" description="DUF5979" evidence="4">
    <location>
        <begin position="2111"/>
        <end position="2211"/>
    </location>
</feature>
<feature type="transmembrane region" description="Helical" evidence="2">
    <location>
        <begin position="3673"/>
        <end position="3695"/>
    </location>
</feature>
<dbReference type="InterPro" id="IPR026466">
    <property type="entry name" value="Fim_isopep_form_D2_dom"/>
</dbReference>
<name>A0A6I2FBD5_9MICO</name>
<dbReference type="NCBIfam" id="TIGR04226">
    <property type="entry name" value="RrgB_K2N_iso_D2"/>
    <property type="match status" value="1"/>
</dbReference>
<accession>A0A6I2FBD5</accession>
<feature type="domain" description="DUF5979" evidence="4">
    <location>
        <begin position="2882"/>
        <end position="2995"/>
    </location>
</feature>
<feature type="domain" description="DUF5979" evidence="4">
    <location>
        <begin position="2324"/>
        <end position="2437"/>
    </location>
</feature>
<feature type="domain" description="DUF5979" evidence="4">
    <location>
        <begin position="1986"/>
        <end position="2106"/>
    </location>
</feature>
<feature type="domain" description="DUF5979" evidence="4">
    <location>
        <begin position="2669"/>
        <end position="2769"/>
    </location>
</feature>
<dbReference type="Gene3D" id="2.60.40.1140">
    <property type="entry name" value="Collagen-binding surface protein Cna, B-type domain"/>
    <property type="match status" value="4"/>
</dbReference>
<feature type="domain" description="DUF5979" evidence="4">
    <location>
        <begin position="3106"/>
        <end position="3222"/>
    </location>
</feature>
<feature type="domain" description="DUF5979" evidence="4">
    <location>
        <begin position="3226"/>
        <end position="3331"/>
    </location>
</feature>
<feature type="region of interest" description="Disordered" evidence="1">
    <location>
        <begin position="726"/>
        <end position="749"/>
    </location>
</feature>
<dbReference type="Pfam" id="PF19407">
    <property type="entry name" value="DUF5979"/>
    <property type="match status" value="16"/>
</dbReference>
<dbReference type="Gene3D" id="2.60.40.740">
    <property type="match status" value="1"/>
</dbReference>
<feature type="domain" description="DUF5979" evidence="4">
    <location>
        <begin position="2216"/>
        <end position="2316"/>
    </location>
</feature>
<feature type="domain" description="DUF5979" evidence="4">
    <location>
        <begin position="2441"/>
        <end position="2543"/>
    </location>
</feature>
<organism evidence="5 6">
    <name type="scientific">Agromyces agglutinans</name>
    <dbReference type="NCBI Taxonomy" id="2662258"/>
    <lineage>
        <taxon>Bacteria</taxon>
        <taxon>Bacillati</taxon>
        <taxon>Actinomycetota</taxon>
        <taxon>Actinomycetes</taxon>
        <taxon>Micrococcales</taxon>
        <taxon>Microbacteriaceae</taxon>
        <taxon>Agromyces</taxon>
    </lineage>
</organism>
<dbReference type="Proteomes" id="UP000431080">
    <property type="component" value="Unassembled WGS sequence"/>
</dbReference>
<evidence type="ECO:0000256" key="3">
    <source>
        <dbReference type="SAM" id="SignalP"/>
    </source>
</evidence>
<protein>
    <submittedName>
        <fullName evidence="5">Isopeptide-forming domain-containing fimbrial protein</fullName>
    </submittedName>
</protein>
<evidence type="ECO:0000256" key="1">
    <source>
        <dbReference type="SAM" id="MobiDB-lite"/>
    </source>
</evidence>
<feature type="region of interest" description="Disordered" evidence="1">
    <location>
        <begin position="1422"/>
        <end position="1441"/>
    </location>
</feature>
<keyword evidence="2" id="KW-0472">Membrane</keyword>
<feature type="domain" description="DUF5979" evidence="4">
    <location>
        <begin position="3445"/>
        <end position="3557"/>
    </location>
</feature>
<sequence length="3702" mass="383623">MGWRGLTGGFSLRTIGRWTAAALAATLIGASALAGSMPAAAAPDDAEFTTFTKVVTPPDTSPYEADEQFSYTITMTCNSPIVDICTDAMVDDTLPAPLVFDPSVPNPVVVTGGGTGATAPTVTVDQGAGSFNVAFNEVGTAGTGLETGQQVTITVFVQVPADASADYDGEITNTANASSTNALPVEAPATVILDIPELLDSTVVKSVDDHVADGQTVPALPDQPVDYAIGGGNASNRSVDAIVVQDPADGVASPFDGYLDFTGITSITPPPGADQVQIEYLDDDGNWVVTYPTGPIPTDFTNIPDVPPDEVHGLRFTFTSSTGQIPPTPAGEEGTIGISSVTNDTVLDIPLDASETVPNTASSNVVVEDRSNIPETADGAVVISNTGPTVDVEKTFTDPVLLAGESTTATIDSMNGPRPVTEMVIEEPTPGSPDLAEQGLTFDGFGPVAWPQNATSATVTYTYADGVGEPVTTGEENTMPPPEADRDVVGFTVTFTGPILPNSTAELPFDVTAAPVEGQLDIVSTNFVTSTVTDETDQTGTDQDAADLTRQPVRVSTLIEKNIVQDEVWDIPGSPTDVTFLASVNDQGENASTVGADELIVSDPADPQPGDPPSEFWNTFDANQLTAGVPADANLTVEYWNGEEWVVLPGAELVEGPTTLNYTVPADLQDDVQGIRFVYTPKPGQTLPPGFQVAPSVQVVTRDEFRDGSGSVSDAAAAADPLVVANDASSTVTNPDDTTPEDNTATDGDQIDVNPFPGGDGVDLIEKTWLEENVNAFSDDLRTARVSWATEGVPFDSVAVTDDPTAGDDFSDLAASVFDAWDLAAIEAIDATVDPSMPYDRISTVELYSDTADAWVDVTADACGAADTTGTACDGAFPGYELDDAQRASTLAVRLTYVEGSNRGAGTGPAPGTGVAASYDFSRNLDLTFQLRQEKRSDGGPVVGSLHDETYNSGLNGVVTNTVNVAGEGPEPISQNASDDITILDTVINTSVTKAWDQDGLPIPPEAADQADYPLVRATLTARNETETNIETLRLADPAATPNPPTPPPGETTTYDYLNLYAIESISVPAEATVSTVELTRAGGTTTEHTIEEALALTPDELADVVGFAVTHTDPDRVAIQTQEQTSVLLAYQLREFLRDDPTVRPTLDDTVENFASSEASRPGGDPDLDEAYASDEDSFIFEPATYGVNAGKSISPASRYEDEPREGYTVTIGGQPTGNVRTTVFTITDDAPTFWNAFQFASFPVATLPENLGQVRVSALVGVEYAEDTGSLFASCNVAADLEPCWVVGDWQDVAGDNTVTPVLPGGVAAADVRGLRFEVRRDEAGSNWEQPRNPIVSFSFLADRLENLRVGPNGEIDSYPVPSTLPGLQTAPGETVQGTTTDVVDVLGVGSWETPGGATWQATADATDTTQLLHRPNAIRVTKSPGNGSGGATAQQFPPDSEIPYVMTVTNSGEWAMTGLELTDQIATDATGSYLVPVPGADPVFEFALTDAGGNALPTDGFTGELDTTTGVVTITVPDGFVFNPGDVLAISAHLQFRAGLAPGTPVANTIAATSDRDFETCEHTSNNVEIADTENVAECAADTTVTPAAAAPISIVKSVKGTGAGVPGVDPSDPNYNDLGVLNTAANPTAAACSTPNAGGGFYVNQCVPITRPGGVETWRISFTNRGNVPADRIAGIDVLPAVGDTGVVVGSQRGSEWAPVFIGNVVIPPAGTATAYYMTSVPNQACNATDIQYSTLGQPVPDSDPCFADVSSRQWIEYDATTPLEELATARALKLVFSYPAGGGLPPGATGAVTFDTRTPAIVPDAYDDGLPIAWNTVAAGSRATFQGEGIYQGPVEPVRAGVAVPTGEVQLQKQQVAPDSWTFPLPDSYEFDVQCESLEEPVDLVDTAGDEVSPIEVPADGSLVAVGTGTNLPLFSACTVSELFAQGSTVTYDPEGTGDRSGEVIATRDLTGRTDIHHPFPPDPVEEVTLQVTNTYQIGGFSISKEVERSTAVDQDGNAIAFDPEFTFEASCIWLGEEIIPEAERTFTLGEGDSQDFAPLPVGADCTVTETDAAGATTTEVVVTEDGVEGEPIAGPAEFTILPDEEDGTHLTALAVTNTYTVGGHSITKDVTGAGAEDWAPDEFTVRLVCEWDQATTNPVYDDTFTITDGQTITVENLPTGASCTVTEPDDGGATGEPVITPAQPVVIGVDGAEGDPVAVTVTNDFRVGGFQVEKTVVGPGVGFSESVDFVFTYVCTYEGVTVGEGTLTITGDGTAGPLLSETVTGLPVDSECVVTETDSGGADATPEPVTVTIPDEVDGVAQVEAAEFENRFSAGTIAVTKELDGTAAEVPEIVEATYTVHVTCTLTADGEPLFEGDVQVTGGQTVTVIDPATGEPLLLPLGTHCWGDETDDAGATESSVDFDSFENAVIVIASGGDDPEALEITATNTFDFSEISIAKALDGNPAHAEGVTFEILVTCTLDRGDGNPPIVIYDQEPVELQGGETATLGDIPIGSECWAEEPDGQGAYEIEIDATEEEPIVVDGGEAPITITVTNVFPDAGFTVTKEVDAGGAVNQDGTPIAYDTVFSFTATCEFQGETVLDESFELTDGGTQTFGGLPAGADCTVTETDQGGASTSMVITQDGTETDLGETTAAEFTLLPDAEATIVTSLAVTNAYTVGAIAITKNVTGSGADAWAPDSFEVNVVCTLEAADPDTVYDGVLTIAAGATVTVENLPTGASCTVTEPDDGGATGDPVITPEQPVVIGVDGEAGDPVAVTVTNDFRTGGFEVEKSFVGPGVTFTEGVDFVFTYVCTYEGATVGEGTLTVVGDGTTGPLESDPVTGLPVGSECVVTETDDGGADATPEPVTVPITDEVNGEPQVVVAPFENPFSAGTIAVSKVVDGEAAEDPEISGATFTVHVTCALTADGEPLFEGDVQVTGGATVTVIDPATGEPLLLPLGTHCWGVETDDAGATESSVDFDSFENAVIVVAAGGEEPQALELTATNTFDYGDLVVAKALDGNPAHAEGVTFEILVTCTFDRGDGNPPIVVYDQEPVELEGGETATLGDIPIGSECWAEEPDGQGAWEITISATEEEPIVVDDGETPVPITVTNDFPDAGFTVAKSVDNGGAVNQDGTPVAYDTVFSFTAVCTFEGETVLDESFELTDGGSQSYDQLPAGADCTVTETDQGGASTSMVLTQDGTETDLGEATTAEFTLLPDAEATIVTSLGVTNAFTVGSVEVTKEVTGTGADAWGGTFGDFEVRMVCTLEAADPDVVFDATHTLTKDAPGDVWLVENLPTGASCTVTEDDDADGGATESTVTPEQVTVGDDATGEPVAVTVENEFRTGALNVLKEVTGPGVPEFSNGPFIFQVTCTYEDQTVVDQELVVIGDGTEGPFTSETITGIPVNAVCVVTETFDANADTTPPPVTVTIPDQQPEGVETVRTAGFVNEFSLGTIELTKEVDGAGADQPWVQEAVFTVQVTCQLDVQGTIVTIYDAPVEVGAGETVTVLREDGDPLKLPYRTHCFGAEIDAAGATSTAIDFDSYENAAIITVEGEPQHLTLTATNTFDEGAIEVAKTVSGDTAQAAGKTFTIEVTCTLDQGANGVGVVLDGEPVTIAGGQSEVIGELPLGAECWAAEPDLNGAAAVTISATEATPVVVGLDEDVTITVDNRFDPLPAATGVDPWVPAAIAGGILLLGGAIVLFAVLRRRRRSS</sequence>
<keyword evidence="6" id="KW-1185">Reference proteome</keyword>
<dbReference type="EMBL" id="WJIF01000002">
    <property type="protein sequence ID" value="MRG59243.1"/>
    <property type="molecule type" value="Genomic_DNA"/>
</dbReference>
<evidence type="ECO:0000313" key="6">
    <source>
        <dbReference type="Proteomes" id="UP000431080"/>
    </source>
</evidence>
<keyword evidence="2" id="KW-0812">Transmembrane</keyword>
<reference evidence="5 6" key="1">
    <citation type="submission" date="2019-10" db="EMBL/GenBank/DDBJ databases">
        <authorList>
            <person name="Nie G."/>
            <person name="Ming H."/>
            <person name="Yi B."/>
        </authorList>
    </citation>
    <scope>NUCLEOTIDE SEQUENCE [LARGE SCALE GENOMIC DNA]</scope>
    <source>
        <strain evidence="5 6">CFH 90414</strain>
    </source>
</reference>
<dbReference type="InterPro" id="IPR046022">
    <property type="entry name" value="DUF5979"/>
</dbReference>
<evidence type="ECO:0000313" key="5">
    <source>
        <dbReference type="EMBL" id="MRG59243.1"/>
    </source>
</evidence>
<feature type="signal peptide" evidence="3">
    <location>
        <begin position="1"/>
        <end position="41"/>
    </location>
</feature>
<comment type="caution">
    <text evidence="5">The sequence shown here is derived from an EMBL/GenBank/DDBJ whole genome shotgun (WGS) entry which is preliminary data.</text>
</comment>
<feature type="compositionally biased region" description="Low complexity" evidence="1">
    <location>
        <begin position="726"/>
        <end position="747"/>
    </location>
</feature>
<feature type="domain" description="DUF5979" evidence="4">
    <location>
        <begin position="2999"/>
        <end position="3101"/>
    </location>
</feature>
<feature type="domain" description="DUF5979" evidence="4">
    <location>
        <begin position="3337"/>
        <end position="3438"/>
    </location>
</feature>
<feature type="domain" description="DUF5979" evidence="4">
    <location>
        <begin position="3561"/>
        <end position="3662"/>
    </location>
</feature>
<feature type="domain" description="DUF5979" evidence="4">
    <location>
        <begin position="2548"/>
        <end position="2664"/>
    </location>
</feature>
<feature type="domain" description="DUF5979" evidence="4">
    <location>
        <begin position="2774"/>
        <end position="2861"/>
    </location>
</feature>
<evidence type="ECO:0000256" key="2">
    <source>
        <dbReference type="SAM" id="Phobius"/>
    </source>
</evidence>